<comment type="function">
    <text evidence="2 4">Binds together with bS18 to 16S ribosomal RNA.</text>
</comment>
<evidence type="ECO:0000256" key="1">
    <source>
        <dbReference type="ARBA" id="ARBA00009512"/>
    </source>
</evidence>
<evidence type="ECO:0000313" key="6">
    <source>
        <dbReference type="Proteomes" id="UP000005143"/>
    </source>
</evidence>
<dbReference type="GO" id="GO:0070181">
    <property type="term" value="F:small ribosomal subunit rRNA binding"/>
    <property type="evidence" value="ECO:0007669"/>
    <property type="project" value="TreeGrafter"/>
</dbReference>
<gene>
    <name evidence="4" type="primary">rpsF</name>
    <name evidence="5" type="ORF">PAI11_34890</name>
</gene>
<dbReference type="NCBIfam" id="TIGR00166">
    <property type="entry name" value="S6"/>
    <property type="match status" value="1"/>
</dbReference>
<evidence type="ECO:0000313" key="5">
    <source>
        <dbReference type="EMBL" id="EHN09662.1"/>
    </source>
</evidence>
<keyword evidence="4" id="KW-0687">Ribonucleoprotein</keyword>
<dbReference type="Pfam" id="PF01250">
    <property type="entry name" value="Ribosomal_S6"/>
    <property type="match status" value="1"/>
</dbReference>
<sequence length="117" mass="12982">MAAPAPSYDLVLLLHASAEDEARQKLAVDLDKLIQGQGTILEGREWGVRQLAYPIGDETKAEYRVFRFQGPAELLNELNRQLKINDVVLRHRIIKLQRNPVDLPDLAEIDAAAAAAA</sequence>
<dbReference type="GO" id="GO:0003735">
    <property type="term" value="F:structural constituent of ribosome"/>
    <property type="evidence" value="ECO:0007669"/>
    <property type="project" value="InterPro"/>
</dbReference>
<accession>H0E9H0</accession>
<dbReference type="InterPro" id="IPR000529">
    <property type="entry name" value="Ribosomal_bS6"/>
</dbReference>
<dbReference type="HAMAP" id="MF_00360">
    <property type="entry name" value="Ribosomal_bS6"/>
    <property type="match status" value="1"/>
</dbReference>
<dbReference type="Proteomes" id="UP000005143">
    <property type="component" value="Unassembled WGS sequence"/>
</dbReference>
<keyword evidence="4" id="KW-0699">rRNA-binding</keyword>
<evidence type="ECO:0000256" key="4">
    <source>
        <dbReference type="HAMAP-Rule" id="MF_00360"/>
    </source>
</evidence>
<dbReference type="PANTHER" id="PTHR21011:SF1">
    <property type="entry name" value="SMALL RIBOSOMAL SUBUNIT PROTEIN BS6M"/>
    <property type="match status" value="1"/>
</dbReference>
<dbReference type="Gene3D" id="3.30.70.60">
    <property type="match status" value="1"/>
</dbReference>
<comment type="similarity">
    <text evidence="1 4">Belongs to the bacterial ribosomal protein bS6 family.</text>
</comment>
<dbReference type="RefSeq" id="WP_007577631.1">
    <property type="nucleotide sequence ID" value="NZ_AGUD01000261.1"/>
</dbReference>
<comment type="caution">
    <text evidence="5">The sequence shown here is derived from an EMBL/GenBank/DDBJ whole genome shotgun (WGS) entry which is preliminary data.</text>
</comment>
<dbReference type="SUPFAM" id="SSF54995">
    <property type="entry name" value="Ribosomal protein S6"/>
    <property type="match status" value="1"/>
</dbReference>
<protein>
    <recommendedName>
        <fullName evidence="3 4">Small ribosomal subunit protein bS6</fullName>
    </recommendedName>
</protein>
<keyword evidence="6" id="KW-1185">Reference proteome</keyword>
<reference evidence="5 6" key="1">
    <citation type="journal article" date="2013" name="Biodegradation">
        <title>Quantitative proteomic analysis of ibuprofen-degrading Patulibacter sp. strain I11.</title>
        <authorList>
            <person name="Almeida B."/>
            <person name="Kjeldal H."/>
            <person name="Lolas I."/>
            <person name="Knudsen A.D."/>
            <person name="Carvalho G."/>
            <person name="Nielsen K.L."/>
            <person name="Barreto Crespo M.T."/>
            <person name="Stensballe A."/>
            <person name="Nielsen J.L."/>
        </authorList>
    </citation>
    <scope>NUCLEOTIDE SEQUENCE [LARGE SCALE GENOMIC DNA]</scope>
    <source>
        <strain evidence="5 6">I11</strain>
    </source>
</reference>
<evidence type="ECO:0000256" key="3">
    <source>
        <dbReference type="ARBA" id="ARBA00035294"/>
    </source>
</evidence>
<dbReference type="GO" id="GO:0006412">
    <property type="term" value="P:translation"/>
    <property type="evidence" value="ECO:0007669"/>
    <property type="project" value="UniProtKB-UniRule"/>
</dbReference>
<dbReference type="EMBL" id="AGUD01000261">
    <property type="protein sequence ID" value="EHN09662.1"/>
    <property type="molecule type" value="Genomic_DNA"/>
</dbReference>
<dbReference type="InterPro" id="IPR035980">
    <property type="entry name" value="Ribosomal_bS6_sf"/>
</dbReference>
<dbReference type="AlphaFoldDB" id="H0E9H0"/>
<dbReference type="InterPro" id="IPR020814">
    <property type="entry name" value="Ribosomal_S6_plastid/chlpt"/>
</dbReference>
<dbReference type="OrthoDB" id="9812702at2"/>
<dbReference type="CDD" id="cd00473">
    <property type="entry name" value="bS6"/>
    <property type="match status" value="1"/>
</dbReference>
<organism evidence="5 6">
    <name type="scientific">Patulibacter medicamentivorans</name>
    <dbReference type="NCBI Taxonomy" id="1097667"/>
    <lineage>
        <taxon>Bacteria</taxon>
        <taxon>Bacillati</taxon>
        <taxon>Actinomycetota</taxon>
        <taxon>Thermoleophilia</taxon>
        <taxon>Solirubrobacterales</taxon>
        <taxon>Patulibacteraceae</taxon>
        <taxon>Patulibacter</taxon>
    </lineage>
</organism>
<evidence type="ECO:0000256" key="2">
    <source>
        <dbReference type="ARBA" id="ARBA00035104"/>
    </source>
</evidence>
<dbReference type="GO" id="GO:0022627">
    <property type="term" value="C:cytosolic small ribosomal subunit"/>
    <property type="evidence" value="ECO:0007669"/>
    <property type="project" value="TreeGrafter"/>
</dbReference>
<keyword evidence="4 5" id="KW-0689">Ribosomal protein</keyword>
<keyword evidence="4" id="KW-0694">RNA-binding</keyword>
<dbReference type="PANTHER" id="PTHR21011">
    <property type="entry name" value="MITOCHONDRIAL 28S RIBOSOMAL PROTEIN S6"/>
    <property type="match status" value="1"/>
</dbReference>
<proteinExistence type="inferred from homology"/>
<name>H0E9H0_9ACTN</name>
<dbReference type="InterPro" id="IPR014717">
    <property type="entry name" value="Transl_elong_EF1B/ribsomal_bS6"/>
</dbReference>